<dbReference type="Proteomes" id="UP000245609">
    <property type="component" value="Unassembled WGS sequence"/>
</dbReference>
<dbReference type="Pfam" id="PF00249">
    <property type="entry name" value="Myb_DNA-binding"/>
    <property type="match status" value="1"/>
</dbReference>
<feature type="region of interest" description="Disordered" evidence="2">
    <location>
        <begin position="285"/>
        <end position="308"/>
    </location>
</feature>
<feature type="domain" description="Myb-like" evidence="3">
    <location>
        <begin position="673"/>
        <end position="727"/>
    </location>
</feature>
<evidence type="ECO:0000256" key="1">
    <source>
        <dbReference type="ARBA" id="ARBA00023242"/>
    </source>
</evidence>
<evidence type="ECO:0000313" key="6">
    <source>
        <dbReference type="Proteomes" id="UP000245609"/>
    </source>
</evidence>
<dbReference type="PROSITE" id="PS50090">
    <property type="entry name" value="MYB_LIKE"/>
    <property type="match status" value="1"/>
</dbReference>
<accession>A0A2T9ZKF2</accession>
<keyword evidence="1" id="KW-0539">Nucleus</keyword>
<dbReference type="SMART" id="SM00717">
    <property type="entry name" value="SANT"/>
    <property type="match status" value="2"/>
</dbReference>
<dbReference type="STRING" id="133381.A0A2T9ZKF2"/>
<dbReference type="InterPro" id="IPR009057">
    <property type="entry name" value="Homeodomain-like_sf"/>
</dbReference>
<comment type="caution">
    <text evidence="5">The sequence shown here is derived from an EMBL/GenBank/DDBJ whole genome shotgun (WGS) entry which is preliminary data.</text>
</comment>
<sequence length="733" mass="82830">MKKIPLPDSFTGYINNPPWPENSLTPIAFYLIVFPDAVKKRFLRECSGRVKKNHILQIVDTRLLRGISGNVLCRYCGKETKTLFQTFCDDNCVQEFTIRTQPKIVRQKLYERDNGVCALCYFPANTYFKKLKNSKSYEEAMKILDSLEMEISQIWKKKTKAIRDKSNWIADSKEKQEACKLITPGLFWEAAHITDVVDGGGICGLEGYRTLCVPCHEIETRNCDIRRNCKRLNIDESDFPPEYRFDTLKKNALGDKSSQVKLYDPVHLENFQRYLDTLSVFNFNSTQDSAPSQQQTSNNTDRNQDSLLSDVSDSDILLSIESAEYTSSSLNKTNNPSRMSACTPTHDKMPAANLFNSCDERKQNPAVSKNRFQKNLPQVNFNQSQFIGGHQNTTNFSELKNTTQARNLSLNNPQVVPNKEIASKFNNPYSEIECILLLKCVLIYGKSWSIIQKLYFPSRSPDSLSIKFNKLINSKDVDVLISESNKVDLSTVKQKLKEKKDPQNLTRSDIFATPASTSSQAQKFPFNNFSSGFNQPANVYEKKPISFTYPLNRLNSSTSSGTVNTWYTAMEYLPEVKPNSDAGSQLLEHKSILALSSQRTDVKLAPSDSSSVNSSAYSSSRYASAQSKSSSTSQERVPLEKVNFKTNAIRSTHKANTISATSVETATMLLSKPDKRSRNTWSPAETNALIEGYKKFGKNWAKIKSEYSSILADRTNVNIKDRYRTLSNSGIIT</sequence>
<protein>
    <submittedName>
        <fullName evidence="5">Uncharacterized protein</fullName>
    </submittedName>
</protein>
<dbReference type="PANTHER" id="PTHR46734">
    <property type="entry name" value="TELOMERIC REPEAT-BINDING FACTOR 1 TERF1"/>
    <property type="match status" value="1"/>
</dbReference>
<dbReference type="AlphaFoldDB" id="A0A2T9ZKF2"/>
<dbReference type="Gene3D" id="1.10.10.60">
    <property type="entry name" value="Homeodomain-like"/>
    <property type="match status" value="1"/>
</dbReference>
<dbReference type="PROSITE" id="PS51294">
    <property type="entry name" value="HTH_MYB"/>
    <property type="match status" value="1"/>
</dbReference>
<name>A0A2T9ZKF2_9FUNG</name>
<dbReference type="InterPro" id="IPR001005">
    <property type="entry name" value="SANT/Myb"/>
</dbReference>
<proteinExistence type="predicted"/>
<dbReference type="PANTHER" id="PTHR46734:SF1">
    <property type="entry name" value="TELOMERIC REPEAT-BINDING FACTOR 1"/>
    <property type="match status" value="1"/>
</dbReference>
<dbReference type="EMBL" id="MBFS01000043">
    <property type="protein sequence ID" value="PVV05068.1"/>
    <property type="molecule type" value="Genomic_DNA"/>
</dbReference>
<feature type="compositionally biased region" description="Polar residues" evidence="2">
    <location>
        <begin position="327"/>
        <end position="343"/>
    </location>
</feature>
<feature type="compositionally biased region" description="Polar residues" evidence="2">
    <location>
        <begin position="285"/>
        <end position="301"/>
    </location>
</feature>
<keyword evidence="6" id="KW-1185">Reference proteome</keyword>
<evidence type="ECO:0000259" key="4">
    <source>
        <dbReference type="PROSITE" id="PS51294"/>
    </source>
</evidence>
<evidence type="ECO:0000259" key="3">
    <source>
        <dbReference type="PROSITE" id="PS50090"/>
    </source>
</evidence>
<feature type="region of interest" description="Disordered" evidence="2">
    <location>
        <begin position="327"/>
        <end position="346"/>
    </location>
</feature>
<organism evidence="5 6">
    <name type="scientific">Smittium megazygosporum</name>
    <dbReference type="NCBI Taxonomy" id="133381"/>
    <lineage>
        <taxon>Eukaryota</taxon>
        <taxon>Fungi</taxon>
        <taxon>Fungi incertae sedis</taxon>
        <taxon>Zoopagomycota</taxon>
        <taxon>Kickxellomycotina</taxon>
        <taxon>Harpellomycetes</taxon>
        <taxon>Harpellales</taxon>
        <taxon>Legeriomycetaceae</taxon>
        <taxon>Smittium</taxon>
    </lineage>
</organism>
<reference evidence="5 6" key="1">
    <citation type="journal article" date="2018" name="MBio">
        <title>Comparative Genomics Reveals the Core Gene Toolbox for the Fungus-Insect Symbiosis.</title>
        <authorList>
            <person name="Wang Y."/>
            <person name="Stata M."/>
            <person name="Wang W."/>
            <person name="Stajich J.E."/>
            <person name="White M.M."/>
            <person name="Moncalvo J.M."/>
        </authorList>
    </citation>
    <scope>NUCLEOTIDE SEQUENCE [LARGE SCALE GENOMIC DNA]</scope>
    <source>
        <strain evidence="5 6">SC-DP-2</strain>
    </source>
</reference>
<dbReference type="CDD" id="cd11660">
    <property type="entry name" value="SANT_TRF"/>
    <property type="match status" value="1"/>
</dbReference>
<feature type="domain" description="HTH myb-type" evidence="4">
    <location>
        <begin position="672"/>
        <end position="731"/>
    </location>
</feature>
<dbReference type="SUPFAM" id="SSF46689">
    <property type="entry name" value="Homeodomain-like"/>
    <property type="match status" value="2"/>
</dbReference>
<dbReference type="InterPro" id="IPR052450">
    <property type="entry name" value="TRBD-Containing_Protein"/>
</dbReference>
<evidence type="ECO:0000256" key="2">
    <source>
        <dbReference type="SAM" id="MobiDB-lite"/>
    </source>
</evidence>
<evidence type="ECO:0000313" key="5">
    <source>
        <dbReference type="EMBL" id="PVV05068.1"/>
    </source>
</evidence>
<dbReference type="OrthoDB" id="2801544at2759"/>
<gene>
    <name evidence="5" type="ORF">BB560_000406</name>
</gene>
<dbReference type="InterPro" id="IPR017930">
    <property type="entry name" value="Myb_dom"/>
</dbReference>